<keyword evidence="9" id="KW-1185">Reference proteome</keyword>
<dbReference type="GO" id="GO:0035539">
    <property type="term" value="F:8-oxo-7,8-dihydrodeoxyguanosine triphosphate pyrophosphatase activity"/>
    <property type="evidence" value="ECO:0007669"/>
    <property type="project" value="UniProtKB-EC"/>
</dbReference>
<accession>A0ABT8L285</accession>
<comment type="caution">
    <text evidence="8">The sequence shown here is derived from an EMBL/GenBank/DDBJ whole genome shotgun (WGS) entry which is preliminary data.</text>
</comment>
<feature type="domain" description="Nudix hydrolase" evidence="7">
    <location>
        <begin position="46"/>
        <end position="181"/>
    </location>
</feature>
<sequence length="212" mass="24091">MHDQFEKFVIWLENRLSQSLPGHEAQMLMMPKSADAKNFRINNRKPIKLGGVLLLLYPHEGKVFLPLMKRPEYNGVHSGQISFPGGKMEDDDPDLISTALREGEEEVGIAADQVKVLGSLTEHVIVASNFKVLPVVGYLDYRPEFVADKHEVDQVLEVSIDHLLDNQNRKEKELLVRGSYRLMAPYYDVQGHVVWGATAMMLSEFLMMIREG</sequence>
<dbReference type="SUPFAM" id="SSF55811">
    <property type="entry name" value="Nudix"/>
    <property type="match status" value="1"/>
</dbReference>
<dbReference type="InterPro" id="IPR045121">
    <property type="entry name" value="CoAse"/>
</dbReference>
<evidence type="ECO:0000256" key="3">
    <source>
        <dbReference type="ARBA" id="ARBA00022723"/>
    </source>
</evidence>
<comment type="cofactor">
    <cofactor evidence="1">
        <name>Mn(2+)</name>
        <dbReference type="ChEBI" id="CHEBI:29035"/>
    </cofactor>
</comment>
<evidence type="ECO:0000256" key="2">
    <source>
        <dbReference type="ARBA" id="ARBA00001946"/>
    </source>
</evidence>
<dbReference type="InterPro" id="IPR015797">
    <property type="entry name" value="NUDIX_hydrolase-like_dom_sf"/>
</dbReference>
<dbReference type="EMBL" id="JAUJEB010000001">
    <property type="protein sequence ID" value="MDN5211172.1"/>
    <property type="molecule type" value="Genomic_DNA"/>
</dbReference>
<dbReference type="Pfam" id="PF00293">
    <property type="entry name" value="NUDIX"/>
    <property type="match status" value="1"/>
</dbReference>
<dbReference type="Gene3D" id="3.90.79.10">
    <property type="entry name" value="Nucleoside Triphosphate Pyrophosphohydrolase"/>
    <property type="match status" value="1"/>
</dbReference>
<name>A0ABT8L285_9BACT</name>
<keyword evidence="3" id="KW-0479">Metal-binding</keyword>
<keyword evidence="4 8" id="KW-0378">Hydrolase</keyword>
<evidence type="ECO:0000256" key="1">
    <source>
        <dbReference type="ARBA" id="ARBA00001936"/>
    </source>
</evidence>
<keyword evidence="5" id="KW-0460">Magnesium</keyword>
<evidence type="ECO:0000313" key="9">
    <source>
        <dbReference type="Proteomes" id="UP001172083"/>
    </source>
</evidence>
<dbReference type="InterPro" id="IPR000086">
    <property type="entry name" value="NUDIX_hydrolase_dom"/>
</dbReference>
<dbReference type="EC" id="3.6.1.55" evidence="8"/>
<organism evidence="8 9">
    <name type="scientific">Agaribacillus aureus</name>
    <dbReference type="NCBI Taxonomy" id="3051825"/>
    <lineage>
        <taxon>Bacteria</taxon>
        <taxon>Pseudomonadati</taxon>
        <taxon>Bacteroidota</taxon>
        <taxon>Cytophagia</taxon>
        <taxon>Cytophagales</taxon>
        <taxon>Splendidivirgaceae</taxon>
        <taxon>Agaribacillus</taxon>
    </lineage>
</organism>
<dbReference type="Proteomes" id="UP001172083">
    <property type="component" value="Unassembled WGS sequence"/>
</dbReference>
<dbReference type="PANTHER" id="PTHR12992">
    <property type="entry name" value="NUDIX HYDROLASE"/>
    <property type="match status" value="1"/>
</dbReference>
<dbReference type="PROSITE" id="PS51462">
    <property type="entry name" value="NUDIX"/>
    <property type="match status" value="1"/>
</dbReference>
<evidence type="ECO:0000256" key="6">
    <source>
        <dbReference type="ARBA" id="ARBA00023211"/>
    </source>
</evidence>
<evidence type="ECO:0000256" key="4">
    <source>
        <dbReference type="ARBA" id="ARBA00022801"/>
    </source>
</evidence>
<evidence type="ECO:0000256" key="5">
    <source>
        <dbReference type="ARBA" id="ARBA00022842"/>
    </source>
</evidence>
<comment type="cofactor">
    <cofactor evidence="2">
        <name>Mg(2+)</name>
        <dbReference type="ChEBI" id="CHEBI:18420"/>
    </cofactor>
</comment>
<protein>
    <submittedName>
        <fullName evidence="8">CoA pyrophosphatase</fullName>
        <ecNumber evidence="8">3.6.1.55</ecNumber>
    </submittedName>
</protein>
<gene>
    <name evidence="8" type="ORF">QQ020_03895</name>
</gene>
<proteinExistence type="predicted"/>
<dbReference type="CDD" id="cd03426">
    <property type="entry name" value="NUDIX_CoAse_Nudt7"/>
    <property type="match status" value="1"/>
</dbReference>
<keyword evidence="6" id="KW-0464">Manganese</keyword>
<reference evidence="8" key="1">
    <citation type="submission" date="2023-06" db="EMBL/GenBank/DDBJ databases">
        <title>Genomic of Agaribacillus aureum.</title>
        <authorList>
            <person name="Wang G."/>
        </authorList>
    </citation>
    <scope>NUCLEOTIDE SEQUENCE</scope>
    <source>
        <strain evidence="8">BMA12</strain>
    </source>
</reference>
<dbReference type="RefSeq" id="WP_346756507.1">
    <property type="nucleotide sequence ID" value="NZ_JAUJEB010000001.1"/>
</dbReference>
<dbReference type="PANTHER" id="PTHR12992:SF11">
    <property type="entry name" value="MITOCHONDRIAL COENZYME A DIPHOSPHATASE NUDT8"/>
    <property type="match status" value="1"/>
</dbReference>
<evidence type="ECO:0000259" key="7">
    <source>
        <dbReference type="PROSITE" id="PS51462"/>
    </source>
</evidence>
<evidence type="ECO:0000313" key="8">
    <source>
        <dbReference type="EMBL" id="MDN5211172.1"/>
    </source>
</evidence>